<reference evidence="4" key="1">
    <citation type="submission" date="2011-07" db="EMBL/GenBank/DDBJ databases">
        <authorList>
            <person name="Stanhope M.J."/>
            <person name="Durkin A.S."/>
            <person name="Hostetler J."/>
            <person name="Kim M."/>
            <person name="Radune D."/>
            <person name="Singh I."/>
            <person name="Town C.D."/>
        </authorList>
    </citation>
    <scope>NUCLEOTIDE SEQUENCE [LARGE SCALE GENOMIC DNA]</scope>
    <source>
        <strain evidence="4">HS-6</strain>
    </source>
</reference>
<proteinExistence type="inferred from homology"/>
<dbReference type="InterPro" id="IPR018778">
    <property type="entry name" value="T7SS_EssB"/>
</dbReference>
<keyword evidence="5" id="KW-1185">Reference proteome</keyword>
<dbReference type="Proteomes" id="UP000004322">
    <property type="component" value="Unassembled WGS sequence"/>
</dbReference>
<feature type="compositionally biased region" description="Low complexity" evidence="2">
    <location>
        <begin position="393"/>
        <end position="406"/>
    </location>
</feature>
<dbReference type="AlphaFoldDB" id="G5JNU7"/>
<dbReference type="RefSeq" id="WP_004226156.1">
    <property type="nucleotide sequence ID" value="NZ_AEUV02000002.1"/>
</dbReference>
<keyword evidence="3" id="KW-0812">Transmembrane</keyword>
<dbReference type="Gene3D" id="1.10.510.10">
    <property type="entry name" value="Transferase(Phosphotransferase) domain 1"/>
    <property type="match status" value="1"/>
</dbReference>
<dbReference type="Gene3D" id="1.25.40.680">
    <property type="entry name" value="Type VII secretion system EssB, C-terminal-like domain"/>
    <property type="match status" value="1"/>
</dbReference>
<comment type="caution">
    <text evidence="4">The sequence shown here is derived from an EMBL/GenBank/DDBJ whole genome shotgun (WGS) entry which is preliminary data.</text>
</comment>
<evidence type="ECO:0000256" key="2">
    <source>
        <dbReference type="SAM" id="MobiDB-lite"/>
    </source>
</evidence>
<organism evidence="4 5">
    <name type="scientific">Streptococcus criceti HS-6</name>
    <dbReference type="NCBI Taxonomy" id="873449"/>
    <lineage>
        <taxon>Bacteria</taxon>
        <taxon>Bacillati</taxon>
        <taxon>Bacillota</taxon>
        <taxon>Bacilli</taxon>
        <taxon>Lactobacillales</taxon>
        <taxon>Streptococcaceae</taxon>
        <taxon>Streptococcus</taxon>
    </lineage>
</organism>
<protein>
    <submittedName>
        <fullName evidence="4">Type VII secretion protein EssB</fullName>
    </submittedName>
</protein>
<sequence>MEEQFHFLGQEFTLIKEQSTWQLTLRRSIINLANSDQLDLLAPPAPQLLPQTYQVDEEVVTLTYAVPTLGRTFGEIQTLPMSEQLRFSLNILELNQVTSYPFGLILHPANLFITKDLTLKLAYRSLLGVMVPVSFTPEDFLRQAKALIVSLFTREEFSGLYDGSLEVLKLPAFLESVRAAQTLPDLEAYLHTLYQEKVAEEAKTQSLVSKRRFAVYKYTTIWLAALAVLLSVPLVYLVFFQSPFQAKMLQADKSFLKEDYTGLIDDMERVKLDKIPYTQKYELAYAYIQGLDFNADQREVVMNNITLKSDELYLDYWIQIGRGDHGDAVDTAKRLDDVDLILYALAEQITATRKDSHLSGKKRDEKLSRLQSEYDQYWEDRKDALSGKDDDGTATTSASSGSASEK</sequence>
<dbReference type="OrthoDB" id="4975281at2"/>
<evidence type="ECO:0000313" key="5">
    <source>
        <dbReference type="Proteomes" id="UP000004322"/>
    </source>
</evidence>
<dbReference type="eggNOG" id="COG4499">
    <property type="taxonomic scope" value="Bacteria"/>
</dbReference>
<gene>
    <name evidence="4" type="primary">essB</name>
    <name evidence="4" type="ORF">STRCR_0260</name>
</gene>
<comment type="similarity">
    <text evidence="1">Belongs to the EssB family.</text>
</comment>
<feature type="region of interest" description="Disordered" evidence="2">
    <location>
        <begin position="381"/>
        <end position="406"/>
    </location>
</feature>
<evidence type="ECO:0000256" key="3">
    <source>
        <dbReference type="SAM" id="Phobius"/>
    </source>
</evidence>
<dbReference type="EMBL" id="AEUV02000002">
    <property type="protein sequence ID" value="EHI73762.1"/>
    <property type="molecule type" value="Genomic_DNA"/>
</dbReference>
<accession>G5JNU7</accession>
<keyword evidence="3" id="KW-0472">Membrane</keyword>
<evidence type="ECO:0000313" key="4">
    <source>
        <dbReference type="EMBL" id="EHI73762.1"/>
    </source>
</evidence>
<dbReference type="NCBIfam" id="TIGR03926">
    <property type="entry name" value="T7_EssB"/>
    <property type="match status" value="1"/>
</dbReference>
<dbReference type="STRING" id="873449.STRCR_0260"/>
<dbReference type="Pfam" id="PF10140">
    <property type="entry name" value="YukC"/>
    <property type="match status" value="1"/>
</dbReference>
<feature type="transmembrane region" description="Helical" evidence="3">
    <location>
        <begin position="221"/>
        <end position="240"/>
    </location>
</feature>
<evidence type="ECO:0000256" key="1">
    <source>
        <dbReference type="ARBA" id="ARBA00010163"/>
    </source>
</evidence>
<keyword evidence="3" id="KW-1133">Transmembrane helix</keyword>
<name>G5JNU7_STRCG</name>
<feature type="compositionally biased region" description="Basic and acidic residues" evidence="2">
    <location>
        <begin position="381"/>
        <end position="391"/>
    </location>
</feature>
<dbReference type="InterPro" id="IPR042565">
    <property type="entry name" value="T7SS_EssB_C"/>
</dbReference>